<dbReference type="AlphaFoldDB" id="A0A1W1W8I4"/>
<evidence type="ECO:0000313" key="1">
    <source>
        <dbReference type="EMBL" id="SMC02063.1"/>
    </source>
</evidence>
<evidence type="ECO:0000313" key="2">
    <source>
        <dbReference type="Proteomes" id="UP000192660"/>
    </source>
</evidence>
<accession>A0A1W1W8I4</accession>
<protein>
    <submittedName>
        <fullName evidence="1">Uncharacterized protein</fullName>
    </submittedName>
</protein>
<name>A0A1W1W8I4_SULTA</name>
<gene>
    <name evidence="1" type="ORF">SAMN00768000_0274</name>
</gene>
<organism evidence="1 2">
    <name type="scientific">Sulfobacillus thermosulfidooxidans (strain DSM 9293 / VKM B-1269 / AT-1)</name>
    <dbReference type="NCBI Taxonomy" id="929705"/>
    <lineage>
        <taxon>Bacteria</taxon>
        <taxon>Bacillati</taxon>
        <taxon>Bacillota</taxon>
        <taxon>Clostridia</taxon>
        <taxon>Eubacteriales</taxon>
        <taxon>Clostridiales Family XVII. Incertae Sedis</taxon>
        <taxon>Sulfobacillus</taxon>
    </lineage>
</organism>
<dbReference type="RefSeq" id="WP_084660791.1">
    <property type="nucleotide sequence ID" value="NZ_FWWY01000001.1"/>
</dbReference>
<dbReference type="EMBL" id="FWWY01000001">
    <property type="protein sequence ID" value="SMC02063.1"/>
    <property type="molecule type" value="Genomic_DNA"/>
</dbReference>
<dbReference type="Proteomes" id="UP000192660">
    <property type="component" value="Unassembled WGS sequence"/>
</dbReference>
<sequence length="114" mass="13040">MAAFSMTDRPTILLACLGLHREDFDRFRSAGLVSDYIWVETRCGGDNRQLCASALQRLTTHPCWDGIEDDEEDSTYATCWFRFPSAYQDALVQITHHPDDATAWQHLADRIMLS</sequence>
<reference evidence="2" key="1">
    <citation type="submission" date="2017-04" db="EMBL/GenBank/DDBJ databases">
        <authorList>
            <person name="Varghese N."/>
            <person name="Submissions S."/>
        </authorList>
    </citation>
    <scope>NUCLEOTIDE SEQUENCE [LARGE SCALE GENOMIC DNA]</scope>
    <source>
        <strain evidence="2">DSM 9293</strain>
    </source>
</reference>
<keyword evidence="2" id="KW-1185">Reference proteome</keyword>
<proteinExistence type="predicted"/>